<accession>A0A419TAG4</accession>
<reference evidence="8 9" key="1">
    <citation type="submission" date="2016-08" db="EMBL/GenBank/DDBJ databases">
        <title>Novel Firmicutes and Novel Genomes.</title>
        <authorList>
            <person name="Poppleton D.I."/>
            <person name="Gribaldo S."/>
        </authorList>
    </citation>
    <scope>NUCLEOTIDE SEQUENCE [LARGE SCALE GENOMIC DNA]</scope>
    <source>
        <strain evidence="8 9">CTT3</strain>
    </source>
</reference>
<dbReference type="Gene3D" id="1.20.140.160">
    <property type="match status" value="1"/>
</dbReference>
<dbReference type="SUPFAM" id="SSF88946">
    <property type="entry name" value="Sigma2 domain of RNA polymerase sigma factors"/>
    <property type="match status" value="1"/>
</dbReference>
<evidence type="ECO:0000256" key="3">
    <source>
        <dbReference type="ARBA" id="ARBA00023125"/>
    </source>
</evidence>
<keyword evidence="4 5" id="KW-0804">Transcription</keyword>
<feature type="domain" description="RNA polymerase sigma-70" evidence="7">
    <location>
        <begin position="209"/>
        <end position="235"/>
    </location>
</feature>
<dbReference type="Proteomes" id="UP000284177">
    <property type="component" value="Unassembled WGS sequence"/>
</dbReference>
<keyword evidence="2 5" id="KW-0731">Sigma factor</keyword>
<evidence type="ECO:0000259" key="6">
    <source>
        <dbReference type="PROSITE" id="PS00715"/>
    </source>
</evidence>
<keyword evidence="9" id="KW-1185">Reference proteome</keyword>
<organism evidence="8 9">
    <name type="scientific">Thermohalobacter berrensis</name>
    <dbReference type="NCBI Taxonomy" id="99594"/>
    <lineage>
        <taxon>Bacteria</taxon>
        <taxon>Bacillati</taxon>
        <taxon>Bacillota</taxon>
        <taxon>Tissierellia</taxon>
        <taxon>Tissierellales</taxon>
        <taxon>Thermohalobacteraceae</taxon>
        <taxon>Thermohalobacter</taxon>
    </lineage>
</organism>
<dbReference type="InterPro" id="IPR000943">
    <property type="entry name" value="RNA_pol_sigma70"/>
</dbReference>
<dbReference type="RefSeq" id="WP_120166375.1">
    <property type="nucleotide sequence ID" value="NZ_MCIB01000001.1"/>
</dbReference>
<name>A0A419TAG4_9FIRM</name>
<comment type="caution">
    <text evidence="8">The sequence shown here is derived from an EMBL/GenBank/DDBJ whole genome shotgun (WGS) entry which is preliminary data.</text>
</comment>
<comment type="function">
    <text evidence="5">Sigma factors are initiation factors that promote the attachment of RNA polymerase to specific initiation sites and are then released.</text>
</comment>
<dbReference type="Pfam" id="PF04539">
    <property type="entry name" value="Sigma70_r3"/>
    <property type="match status" value="1"/>
</dbReference>
<dbReference type="NCBIfam" id="TIGR02479">
    <property type="entry name" value="FliA_WhiG"/>
    <property type="match status" value="1"/>
</dbReference>
<dbReference type="InterPro" id="IPR007624">
    <property type="entry name" value="RNA_pol_sigma70_r3"/>
</dbReference>
<dbReference type="PROSITE" id="PS00715">
    <property type="entry name" value="SIGMA70_1"/>
    <property type="match status" value="1"/>
</dbReference>
<evidence type="ECO:0000313" key="9">
    <source>
        <dbReference type="Proteomes" id="UP000284177"/>
    </source>
</evidence>
<dbReference type="GO" id="GO:0016987">
    <property type="term" value="F:sigma factor activity"/>
    <property type="evidence" value="ECO:0007669"/>
    <property type="project" value="UniProtKB-KW"/>
</dbReference>
<dbReference type="PRINTS" id="PR00046">
    <property type="entry name" value="SIGMA70FCT"/>
</dbReference>
<comment type="similarity">
    <text evidence="5">Belongs to the sigma-70 factor family.</text>
</comment>
<protein>
    <recommendedName>
        <fullName evidence="5">RNA polymerase sigma factor</fullName>
    </recommendedName>
</protein>
<dbReference type="SUPFAM" id="SSF88659">
    <property type="entry name" value="Sigma3 and sigma4 domains of RNA polymerase sigma factors"/>
    <property type="match status" value="2"/>
</dbReference>
<sequence length="248" mass="29296">MTKDELWKKYKDSNDIELKKRLIEEYIDLVKIVAGRMYNYYGGNVEYDDLLSYGVFGLIDAIEKFDINRNLKFETYAQIRIRGAIVDNLRKLDWIPRSLRQKTKEIEKAINKLENKLQRNVTIKDIAEELDKDESEIKTILGQTSTFNLVSLEEILTERGEYNIYSKSYDTPETIYQNKEIKKILKEVIDSLPEREKLIISLYYYDELTYKEIGEVLNLSESRISQLHSKIILQIKNNLNKIGVNNYN</sequence>
<dbReference type="InterPro" id="IPR012845">
    <property type="entry name" value="RNA_pol_sigma_FliA_WhiG"/>
</dbReference>
<dbReference type="InterPro" id="IPR007627">
    <property type="entry name" value="RNA_pol_sigma70_r2"/>
</dbReference>
<dbReference type="InterPro" id="IPR014284">
    <property type="entry name" value="RNA_pol_sigma-70_dom"/>
</dbReference>
<dbReference type="AlphaFoldDB" id="A0A419TAG4"/>
<evidence type="ECO:0000313" key="8">
    <source>
        <dbReference type="EMBL" id="RKD34461.1"/>
    </source>
</evidence>
<dbReference type="CDD" id="cd06171">
    <property type="entry name" value="Sigma70_r4"/>
    <property type="match status" value="1"/>
</dbReference>
<dbReference type="InterPro" id="IPR007630">
    <property type="entry name" value="RNA_pol_sigma70_r4"/>
</dbReference>
<dbReference type="EMBL" id="MCIB01000001">
    <property type="protein sequence ID" value="RKD34461.1"/>
    <property type="molecule type" value="Genomic_DNA"/>
</dbReference>
<dbReference type="PANTHER" id="PTHR30385">
    <property type="entry name" value="SIGMA FACTOR F FLAGELLAR"/>
    <property type="match status" value="1"/>
</dbReference>
<gene>
    <name evidence="8" type="ORF">BET03_01100</name>
</gene>
<dbReference type="Gene3D" id="1.10.1740.10">
    <property type="match status" value="1"/>
</dbReference>
<evidence type="ECO:0000259" key="7">
    <source>
        <dbReference type="PROSITE" id="PS00716"/>
    </source>
</evidence>
<dbReference type="GO" id="GO:0003677">
    <property type="term" value="F:DNA binding"/>
    <property type="evidence" value="ECO:0007669"/>
    <property type="project" value="UniProtKB-KW"/>
</dbReference>
<dbReference type="PIRSF" id="PIRSF000770">
    <property type="entry name" value="RNA_pol_sigma-SigE/K"/>
    <property type="match status" value="1"/>
</dbReference>
<dbReference type="Pfam" id="PF04545">
    <property type="entry name" value="Sigma70_r4"/>
    <property type="match status" value="1"/>
</dbReference>
<dbReference type="NCBIfam" id="TIGR02937">
    <property type="entry name" value="sigma70-ECF"/>
    <property type="match status" value="1"/>
</dbReference>
<evidence type="ECO:0000256" key="1">
    <source>
        <dbReference type="ARBA" id="ARBA00023015"/>
    </source>
</evidence>
<dbReference type="Pfam" id="PF04542">
    <property type="entry name" value="Sigma70_r2"/>
    <property type="match status" value="1"/>
</dbReference>
<dbReference type="PROSITE" id="PS00716">
    <property type="entry name" value="SIGMA70_2"/>
    <property type="match status" value="1"/>
</dbReference>
<dbReference type="OrthoDB" id="9799825at2"/>
<keyword evidence="3 5" id="KW-0238">DNA-binding</keyword>
<dbReference type="InterPro" id="IPR013324">
    <property type="entry name" value="RNA_pol_sigma_r3/r4-like"/>
</dbReference>
<keyword evidence="1 5" id="KW-0805">Transcription regulation</keyword>
<dbReference type="GO" id="GO:0006352">
    <property type="term" value="P:DNA-templated transcription initiation"/>
    <property type="evidence" value="ECO:0007669"/>
    <property type="project" value="InterPro"/>
</dbReference>
<proteinExistence type="inferred from homology"/>
<feature type="domain" description="RNA polymerase sigma-70" evidence="6">
    <location>
        <begin position="49"/>
        <end position="62"/>
    </location>
</feature>
<dbReference type="PANTHER" id="PTHR30385:SF7">
    <property type="entry name" value="RNA POLYMERASE SIGMA FACTOR FLIA"/>
    <property type="match status" value="1"/>
</dbReference>
<dbReference type="InterPro" id="IPR013325">
    <property type="entry name" value="RNA_pol_sigma_r2"/>
</dbReference>
<evidence type="ECO:0000256" key="4">
    <source>
        <dbReference type="ARBA" id="ARBA00023163"/>
    </source>
</evidence>
<dbReference type="GO" id="GO:0003899">
    <property type="term" value="F:DNA-directed RNA polymerase activity"/>
    <property type="evidence" value="ECO:0007669"/>
    <property type="project" value="InterPro"/>
</dbReference>
<dbReference type="NCBIfam" id="NF005413">
    <property type="entry name" value="PRK06986.1"/>
    <property type="match status" value="1"/>
</dbReference>
<evidence type="ECO:0000256" key="5">
    <source>
        <dbReference type="RuleBase" id="RU362124"/>
    </source>
</evidence>
<evidence type="ECO:0000256" key="2">
    <source>
        <dbReference type="ARBA" id="ARBA00023082"/>
    </source>
</evidence>